<dbReference type="GO" id="GO:0061343">
    <property type="term" value="P:cell adhesion involved in heart morphogenesis"/>
    <property type="evidence" value="ECO:0007669"/>
    <property type="project" value="TreeGrafter"/>
</dbReference>
<dbReference type="PANTHER" id="PTHR33395">
    <property type="entry name" value="TRANSCRIPTASE, PUTATIVE-RELATED-RELATED"/>
    <property type="match status" value="1"/>
</dbReference>
<protein>
    <submittedName>
        <fullName evidence="1">(apollo) hypothetical protein</fullName>
    </submittedName>
</protein>
<sequence>MSSSTSLVSNPQSAMSSVLLTYPPKTPSTVYELHFETLQEVLCDPNLDGFYILGDYNLPDVTWTRGTTDALHGSGVGSSVTFNLLCNLISFLDAAQYNYVVNTKNKILDLCISNRSCKISAALSPLLPVDAYHPPFVCDIALNADIVPMKKRTLQRYNFYKSDYTHINRKLESTDWDEILTPLGSEESLSAFYGIIDEIIKQHTPFVGSRTSAFPVWFSKSLISTFRKKRKSWVKWKKYNNISDYEIFSQYRKLFKDVCNKCFSKYIGSVEDSIRKNINDFWIYISNRRDKPGIPAKVEYNDDVSSDPQTICNMFSEFFSSVYEPPSPTLSQWRPPADSASHDTTITNLHFEVEKSRYAVYNVPQPFDSLCTEITEARNRKLEDEKAT</sequence>
<keyword evidence="2" id="KW-1185">Reference proteome</keyword>
<dbReference type="GO" id="GO:0007508">
    <property type="term" value="P:larval heart development"/>
    <property type="evidence" value="ECO:0007669"/>
    <property type="project" value="TreeGrafter"/>
</dbReference>
<dbReference type="GO" id="GO:0031012">
    <property type="term" value="C:extracellular matrix"/>
    <property type="evidence" value="ECO:0007669"/>
    <property type="project" value="TreeGrafter"/>
</dbReference>
<dbReference type="PANTHER" id="PTHR33395:SF22">
    <property type="entry name" value="REVERSE TRANSCRIPTASE DOMAIN-CONTAINING PROTEIN"/>
    <property type="match status" value="1"/>
</dbReference>
<reference evidence="1" key="1">
    <citation type="submission" date="2021-04" db="EMBL/GenBank/DDBJ databases">
        <authorList>
            <person name="Tunstrom K."/>
        </authorList>
    </citation>
    <scope>NUCLEOTIDE SEQUENCE</scope>
</reference>
<gene>
    <name evidence="1" type="ORF">PAPOLLO_LOCUS18302</name>
</gene>
<organism evidence="1 2">
    <name type="scientific">Parnassius apollo</name>
    <name type="common">Apollo butterfly</name>
    <name type="synonym">Papilio apollo</name>
    <dbReference type="NCBI Taxonomy" id="110799"/>
    <lineage>
        <taxon>Eukaryota</taxon>
        <taxon>Metazoa</taxon>
        <taxon>Ecdysozoa</taxon>
        <taxon>Arthropoda</taxon>
        <taxon>Hexapoda</taxon>
        <taxon>Insecta</taxon>
        <taxon>Pterygota</taxon>
        <taxon>Neoptera</taxon>
        <taxon>Endopterygota</taxon>
        <taxon>Lepidoptera</taxon>
        <taxon>Glossata</taxon>
        <taxon>Ditrysia</taxon>
        <taxon>Papilionoidea</taxon>
        <taxon>Papilionidae</taxon>
        <taxon>Parnassiinae</taxon>
        <taxon>Parnassini</taxon>
        <taxon>Parnassius</taxon>
        <taxon>Parnassius</taxon>
    </lineage>
</organism>
<accession>A0A8S3XH54</accession>
<proteinExistence type="predicted"/>
<dbReference type="EMBL" id="CAJQZP010001172">
    <property type="protein sequence ID" value="CAG5025154.1"/>
    <property type="molecule type" value="Genomic_DNA"/>
</dbReference>
<evidence type="ECO:0000313" key="1">
    <source>
        <dbReference type="EMBL" id="CAG5025154.1"/>
    </source>
</evidence>
<dbReference type="AlphaFoldDB" id="A0A8S3XH54"/>
<evidence type="ECO:0000313" key="2">
    <source>
        <dbReference type="Proteomes" id="UP000691718"/>
    </source>
</evidence>
<comment type="caution">
    <text evidence="1">The sequence shown here is derived from an EMBL/GenBank/DDBJ whole genome shotgun (WGS) entry which is preliminary data.</text>
</comment>
<dbReference type="OrthoDB" id="426210at2759"/>
<name>A0A8S3XH54_PARAO</name>
<dbReference type="Proteomes" id="UP000691718">
    <property type="component" value="Unassembled WGS sequence"/>
</dbReference>